<gene>
    <name evidence="1" type="ORF">LPB138_08300</name>
</gene>
<evidence type="ECO:0000313" key="2">
    <source>
        <dbReference type="Proteomes" id="UP000176050"/>
    </source>
</evidence>
<dbReference type="Proteomes" id="UP000176050">
    <property type="component" value="Chromosome"/>
</dbReference>
<name>A0A1D8P7Y1_9FLAO</name>
<accession>A0A1D8P7Y1</accession>
<evidence type="ECO:0000313" key="1">
    <source>
        <dbReference type="EMBL" id="AOW20675.1"/>
    </source>
</evidence>
<reference evidence="1 2" key="1">
    <citation type="submission" date="2016-10" db="EMBL/GenBank/DDBJ databases">
        <title>Lutibacter sp. LPB0138, isolated from marine gastropod.</title>
        <authorList>
            <person name="Kim E."/>
            <person name="Yi H."/>
        </authorList>
    </citation>
    <scope>NUCLEOTIDE SEQUENCE [LARGE SCALE GENOMIC DNA]</scope>
    <source>
        <strain evidence="1 2">LPB0138</strain>
    </source>
</reference>
<proteinExistence type="predicted"/>
<dbReference type="EMBL" id="CP017478">
    <property type="protein sequence ID" value="AOW20675.1"/>
    <property type="molecule type" value="Genomic_DNA"/>
</dbReference>
<evidence type="ECO:0008006" key="3">
    <source>
        <dbReference type="Google" id="ProtNLM"/>
    </source>
</evidence>
<dbReference type="STRING" id="1850246.LPB138_08300"/>
<dbReference type="KEGG" id="lul:LPB138_08300"/>
<keyword evidence="2" id="KW-1185">Reference proteome</keyword>
<dbReference type="AlphaFoldDB" id="A0A1D8P7Y1"/>
<organism evidence="1 2">
    <name type="scientific">Urechidicola croceus</name>
    <dbReference type="NCBI Taxonomy" id="1850246"/>
    <lineage>
        <taxon>Bacteria</taxon>
        <taxon>Pseudomonadati</taxon>
        <taxon>Bacteroidota</taxon>
        <taxon>Flavobacteriia</taxon>
        <taxon>Flavobacteriales</taxon>
        <taxon>Flavobacteriaceae</taxon>
        <taxon>Urechidicola</taxon>
    </lineage>
</organism>
<dbReference type="OrthoDB" id="979732at2"/>
<protein>
    <recommendedName>
        <fullName evidence="3">Co-chaperone DjlA N-terminal domain-containing protein</fullName>
    </recommendedName>
</protein>
<sequence>MLNTLTLDINFYQALGSLYYAIASCDSKVRKEEYNQLKKIIAQNWLQIDTDKDTENYSAFIIEHTFSLLNNSKENADTCFNDFLIFKQKNPDLFTTEVNQIIWKTSNEIAMSIAGKNKSELILLTKLKLSLI</sequence>